<proteinExistence type="predicted"/>
<reference evidence="2" key="1">
    <citation type="submission" date="2017-06" db="EMBL/GenBank/DDBJ databases">
        <authorList>
            <person name="Varghese N."/>
            <person name="Submissions S."/>
        </authorList>
    </citation>
    <scope>NUCLEOTIDE SEQUENCE [LARGE SCALE GENOMIC DNA]</scope>
    <source>
        <strain evidence="2">DSM 11116</strain>
    </source>
</reference>
<dbReference type="EMBL" id="FYEW01000002">
    <property type="protein sequence ID" value="SNC74932.1"/>
    <property type="molecule type" value="Genomic_DNA"/>
</dbReference>
<dbReference type="AlphaFoldDB" id="A0A212U9H1"/>
<protein>
    <submittedName>
        <fullName evidence="1">Uncharacterized protein</fullName>
    </submittedName>
</protein>
<dbReference type="Proteomes" id="UP000198131">
    <property type="component" value="Unassembled WGS sequence"/>
</dbReference>
<name>A0A212U9H1_9BACT</name>
<evidence type="ECO:0000313" key="1">
    <source>
        <dbReference type="EMBL" id="SNC74932.1"/>
    </source>
</evidence>
<accession>A0A212U9H1</accession>
<gene>
    <name evidence="1" type="ORF">SAMN06265337_2620</name>
</gene>
<evidence type="ECO:0000313" key="2">
    <source>
        <dbReference type="Proteomes" id="UP000198131"/>
    </source>
</evidence>
<organism evidence="1 2">
    <name type="scientific">Hymenobacter gelipurpurascens</name>
    <dbReference type="NCBI Taxonomy" id="89968"/>
    <lineage>
        <taxon>Bacteria</taxon>
        <taxon>Pseudomonadati</taxon>
        <taxon>Bacteroidota</taxon>
        <taxon>Cytophagia</taxon>
        <taxon>Cytophagales</taxon>
        <taxon>Hymenobacteraceae</taxon>
        <taxon>Hymenobacter</taxon>
    </lineage>
</organism>
<keyword evidence="2" id="KW-1185">Reference proteome</keyword>
<sequence>MADTLAAKAADGFLNPAQFKAARLDTFRIGQTDKLVQLTAAEERKYLQQSMAHSIYKPYHFYSIQENTALRKVITLLSYDGEYKSDLLRLVYDRQNKLISKQIVAADASDGDVGDEAYGWFDAPTLFCFVEVQKQPVRETQDAIEYAVDSVVSRYQVSHEQFKQIQQRKFQRRAVEAQVQK</sequence>